<dbReference type="AlphaFoldDB" id="A0A291IE29"/>
<gene>
    <name evidence="1" type="ORF">A1356_01145</name>
</gene>
<dbReference type="RefSeq" id="WP_064028355.1">
    <property type="nucleotide sequence ID" value="NZ_CP023669.1"/>
</dbReference>
<proteinExistence type="predicted"/>
<comment type="caution">
    <text evidence="1">The sequence shown here is derived from an EMBL/GenBank/DDBJ whole genome shotgun (WGS) entry which is preliminary data.</text>
</comment>
<evidence type="ECO:0000313" key="1">
    <source>
        <dbReference type="EMBL" id="OAI24345.1"/>
    </source>
</evidence>
<sequence>MSATVAPQVQSMRAALSDGNWVGRIVDVFYAKMLDDYRINRFFCNCPAAEQAAALKAYLKAYAGNFNSKDETVLAALDHYFTVAFARNNAKPGGNDFAFLPDTASGRDSGTATLLCPAHGFLVKLGLDDFHYDIVIEHLGAALQQLNVADDLAYQMLALAEKGRNGLLARAGKSNRIG</sequence>
<dbReference type="SUPFAM" id="SSF46458">
    <property type="entry name" value="Globin-like"/>
    <property type="match status" value="1"/>
</dbReference>
<dbReference type="GO" id="GO:0019825">
    <property type="term" value="F:oxygen binding"/>
    <property type="evidence" value="ECO:0007669"/>
    <property type="project" value="InterPro"/>
</dbReference>
<accession>A0A291IE29</accession>
<reference evidence="1 2" key="1">
    <citation type="submission" date="2016-03" db="EMBL/GenBank/DDBJ databases">
        <authorList>
            <person name="Heylen K."/>
            <person name="De Vos P."/>
            <person name="Vekeman B."/>
        </authorList>
    </citation>
    <scope>NUCLEOTIDE SEQUENCE [LARGE SCALE GENOMIC DNA]</scope>
    <source>
        <strain evidence="1 2">R-49807</strain>
    </source>
</reference>
<dbReference type="Proteomes" id="UP000077734">
    <property type="component" value="Unassembled WGS sequence"/>
</dbReference>
<dbReference type="EMBL" id="LUUL01000091">
    <property type="protein sequence ID" value="OAI24345.1"/>
    <property type="molecule type" value="Genomic_DNA"/>
</dbReference>
<dbReference type="GO" id="GO:0020037">
    <property type="term" value="F:heme binding"/>
    <property type="evidence" value="ECO:0007669"/>
    <property type="project" value="InterPro"/>
</dbReference>
<protein>
    <submittedName>
        <fullName evidence="1">Uncharacterized protein</fullName>
    </submittedName>
</protein>
<evidence type="ECO:0000313" key="2">
    <source>
        <dbReference type="Proteomes" id="UP000077734"/>
    </source>
</evidence>
<dbReference type="InterPro" id="IPR009050">
    <property type="entry name" value="Globin-like_sf"/>
</dbReference>
<name>A0A291IE29_9GAMM</name>
<dbReference type="InterPro" id="IPR012292">
    <property type="entry name" value="Globin/Proto"/>
</dbReference>
<dbReference type="Gene3D" id="1.10.490.10">
    <property type="entry name" value="Globins"/>
    <property type="match status" value="1"/>
</dbReference>
<organism evidence="1 2">
    <name type="scientific">Methylomonas koyamae</name>
    <dbReference type="NCBI Taxonomy" id="702114"/>
    <lineage>
        <taxon>Bacteria</taxon>
        <taxon>Pseudomonadati</taxon>
        <taxon>Pseudomonadota</taxon>
        <taxon>Gammaproteobacteria</taxon>
        <taxon>Methylococcales</taxon>
        <taxon>Methylococcaceae</taxon>
        <taxon>Methylomonas</taxon>
    </lineage>
</organism>
<keyword evidence="2" id="KW-1185">Reference proteome</keyword>
<dbReference type="KEGG" id="mko:MKLM6_0163"/>